<accession>A0AAQ3U2Q7</accession>
<feature type="region of interest" description="Disordered" evidence="1">
    <location>
        <begin position="1"/>
        <end position="79"/>
    </location>
</feature>
<evidence type="ECO:0000313" key="2">
    <source>
        <dbReference type="EMBL" id="WVZ84213.1"/>
    </source>
</evidence>
<protein>
    <submittedName>
        <fullName evidence="2">Uncharacterized protein</fullName>
    </submittedName>
</protein>
<evidence type="ECO:0000256" key="1">
    <source>
        <dbReference type="SAM" id="MobiDB-lite"/>
    </source>
</evidence>
<sequence length="149" mass="16668">FHIARVRSTARPATDSEAESTEETHSATGEETPVNMSPTHTERDPDDPVKHFEGAGMAEDEGDLDEDDNEDGNKILRPQKPSHWIFGISSISEKDFSFTGKLVKDQLKTGKIWLSQEVTGKWARPPGLTKPPSLTKWPNHSIFDLHVHK</sequence>
<evidence type="ECO:0000313" key="3">
    <source>
        <dbReference type="Proteomes" id="UP001341281"/>
    </source>
</evidence>
<organism evidence="2 3">
    <name type="scientific">Paspalum notatum var. saurae</name>
    <dbReference type="NCBI Taxonomy" id="547442"/>
    <lineage>
        <taxon>Eukaryota</taxon>
        <taxon>Viridiplantae</taxon>
        <taxon>Streptophyta</taxon>
        <taxon>Embryophyta</taxon>
        <taxon>Tracheophyta</taxon>
        <taxon>Spermatophyta</taxon>
        <taxon>Magnoliopsida</taxon>
        <taxon>Liliopsida</taxon>
        <taxon>Poales</taxon>
        <taxon>Poaceae</taxon>
        <taxon>PACMAD clade</taxon>
        <taxon>Panicoideae</taxon>
        <taxon>Andropogonodae</taxon>
        <taxon>Paspaleae</taxon>
        <taxon>Paspalinae</taxon>
        <taxon>Paspalum</taxon>
    </lineage>
</organism>
<keyword evidence="3" id="KW-1185">Reference proteome</keyword>
<feature type="compositionally biased region" description="Basic and acidic residues" evidence="1">
    <location>
        <begin position="40"/>
        <end position="53"/>
    </location>
</feature>
<name>A0AAQ3U2Q7_PASNO</name>
<feature type="compositionally biased region" description="Acidic residues" evidence="1">
    <location>
        <begin position="58"/>
        <end position="70"/>
    </location>
</feature>
<proteinExistence type="predicted"/>
<feature type="non-terminal residue" evidence="2">
    <location>
        <position position="149"/>
    </location>
</feature>
<dbReference type="Proteomes" id="UP001341281">
    <property type="component" value="Chromosome 07"/>
</dbReference>
<dbReference type="EMBL" id="CP144751">
    <property type="protein sequence ID" value="WVZ84213.1"/>
    <property type="molecule type" value="Genomic_DNA"/>
</dbReference>
<reference evidence="2 3" key="1">
    <citation type="submission" date="2024-02" db="EMBL/GenBank/DDBJ databases">
        <title>High-quality chromosome-scale genome assembly of Pensacola bahiagrass (Paspalum notatum Flugge var. saurae).</title>
        <authorList>
            <person name="Vega J.M."/>
            <person name="Podio M."/>
            <person name="Orjuela J."/>
            <person name="Siena L.A."/>
            <person name="Pessino S.C."/>
            <person name="Combes M.C."/>
            <person name="Mariac C."/>
            <person name="Albertini E."/>
            <person name="Pupilli F."/>
            <person name="Ortiz J.P.A."/>
            <person name="Leblanc O."/>
        </authorList>
    </citation>
    <scope>NUCLEOTIDE SEQUENCE [LARGE SCALE GENOMIC DNA]</scope>
    <source>
        <strain evidence="2">R1</strain>
        <tissue evidence="2">Leaf</tissue>
    </source>
</reference>
<dbReference type="AlphaFoldDB" id="A0AAQ3U2Q7"/>
<gene>
    <name evidence="2" type="ORF">U9M48_031267</name>
</gene>